<organism evidence="2 3">
    <name type="scientific">Stylosanthes scabra</name>
    <dbReference type="NCBI Taxonomy" id="79078"/>
    <lineage>
        <taxon>Eukaryota</taxon>
        <taxon>Viridiplantae</taxon>
        <taxon>Streptophyta</taxon>
        <taxon>Embryophyta</taxon>
        <taxon>Tracheophyta</taxon>
        <taxon>Spermatophyta</taxon>
        <taxon>Magnoliopsida</taxon>
        <taxon>eudicotyledons</taxon>
        <taxon>Gunneridae</taxon>
        <taxon>Pentapetalae</taxon>
        <taxon>rosids</taxon>
        <taxon>fabids</taxon>
        <taxon>Fabales</taxon>
        <taxon>Fabaceae</taxon>
        <taxon>Papilionoideae</taxon>
        <taxon>50 kb inversion clade</taxon>
        <taxon>dalbergioids sensu lato</taxon>
        <taxon>Dalbergieae</taxon>
        <taxon>Pterocarpus clade</taxon>
        <taxon>Stylosanthes</taxon>
    </lineage>
</organism>
<proteinExistence type="predicted"/>
<gene>
    <name evidence="2" type="ORF">PIB30_006106</name>
</gene>
<evidence type="ECO:0000313" key="2">
    <source>
        <dbReference type="EMBL" id="MED6179989.1"/>
    </source>
</evidence>
<feature type="region of interest" description="Disordered" evidence="1">
    <location>
        <begin position="1"/>
        <end position="51"/>
    </location>
</feature>
<keyword evidence="3" id="KW-1185">Reference proteome</keyword>
<protein>
    <submittedName>
        <fullName evidence="2">Uncharacterized protein</fullName>
    </submittedName>
</protein>
<accession>A0ABU6W2J6</accession>
<name>A0ABU6W2J6_9FABA</name>
<reference evidence="2 3" key="1">
    <citation type="journal article" date="2023" name="Plants (Basel)">
        <title>Bridging the Gap: Combining Genomics and Transcriptomics Approaches to Understand Stylosanthes scabra, an Orphan Legume from the Brazilian Caatinga.</title>
        <authorList>
            <person name="Ferreira-Neto J.R.C."/>
            <person name="da Silva M.D."/>
            <person name="Binneck E."/>
            <person name="de Melo N.F."/>
            <person name="da Silva R.H."/>
            <person name="de Melo A.L.T.M."/>
            <person name="Pandolfi V."/>
            <person name="Bustamante F.O."/>
            <person name="Brasileiro-Vidal A.C."/>
            <person name="Benko-Iseppon A.M."/>
        </authorList>
    </citation>
    <scope>NUCLEOTIDE SEQUENCE [LARGE SCALE GENOMIC DNA]</scope>
    <source>
        <tissue evidence="2">Leaves</tissue>
    </source>
</reference>
<evidence type="ECO:0000313" key="3">
    <source>
        <dbReference type="Proteomes" id="UP001341840"/>
    </source>
</evidence>
<evidence type="ECO:0000256" key="1">
    <source>
        <dbReference type="SAM" id="MobiDB-lite"/>
    </source>
</evidence>
<dbReference type="Proteomes" id="UP001341840">
    <property type="component" value="Unassembled WGS sequence"/>
</dbReference>
<sequence length="136" mass="15160">MYMDPKIGGELEKRNERDLVDEKTHTNHEAHETSACPGNEDEDEIQQSGSSEIREAIIVKETYEEGGMNFEACDEDVVLSAFIMKSNAKTRNRGGAKSAQQGRKKVRPSKTFSVIYIEFELKNGNCILGVLVGYGN</sequence>
<feature type="compositionally biased region" description="Basic and acidic residues" evidence="1">
    <location>
        <begin position="7"/>
        <end position="32"/>
    </location>
</feature>
<comment type="caution">
    <text evidence="2">The sequence shown here is derived from an EMBL/GenBank/DDBJ whole genome shotgun (WGS) entry which is preliminary data.</text>
</comment>
<dbReference type="EMBL" id="JASCZI010181255">
    <property type="protein sequence ID" value="MED6179989.1"/>
    <property type="molecule type" value="Genomic_DNA"/>
</dbReference>